<dbReference type="EMBL" id="KB644415">
    <property type="protein sequence ID" value="EPS33323.1"/>
    <property type="molecule type" value="Genomic_DNA"/>
</dbReference>
<keyword evidence="3" id="KW-1185">Reference proteome</keyword>
<organism evidence="2 3">
    <name type="scientific">Penicillium oxalicum (strain 114-2 / CGMCC 5302)</name>
    <name type="common">Penicillium decumbens</name>
    <dbReference type="NCBI Taxonomy" id="933388"/>
    <lineage>
        <taxon>Eukaryota</taxon>
        <taxon>Fungi</taxon>
        <taxon>Dikarya</taxon>
        <taxon>Ascomycota</taxon>
        <taxon>Pezizomycotina</taxon>
        <taxon>Eurotiomycetes</taxon>
        <taxon>Eurotiomycetidae</taxon>
        <taxon>Eurotiales</taxon>
        <taxon>Aspergillaceae</taxon>
        <taxon>Penicillium</taxon>
    </lineage>
</organism>
<dbReference type="Proteomes" id="UP000019376">
    <property type="component" value="Unassembled WGS sequence"/>
</dbReference>
<evidence type="ECO:0000313" key="3">
    <source>
        <dbReference type="Proteomes" id="UP000019376"/>
    </source>
</evidence>
<dbReference type="HOGENOM" id="CLU_3014907_0_0_1"/>
<proteinExistence type="predicted"/>
<name>S8B3B9_PENO1</name>
<reference evidence="2 3" key="1">
    <citation type="journal article" date="2013" name="PLoS ONE">
        <title>Genomic and secretomic analyses reveal unique features of the lignocellulolytic enzyme system of Penicillium decumbens.</title>
        <authorList>
            <person name="Liu G."/>
            <person name="Zhang L."/>
            <person name="Wei X."/>
            <person name="Zou G."/>
            <person name="Qin Y."/>
            <person name="Ma L."/>
            <person name="Li J."/>
            <person name="Zheng H."/>
            <person name="Wang S."/>
            <person name="Wang C."/>
            <person name="Xun L."/>
            <person name="Zhao G.-P."/>
            <person name="Zhou Z."/>
            <person name="Qu Y."/>
        </authorList>
    </citation>
    <scope>NUCLEOTIDE SEQUENCE [LARGE SCALE GENOMIC DNA]</scope>
    <source>
        <strain evidence="3">114-2 / CGMCC 5302</strain>
    </source>
</reference>
<dbReference type="AlphaFoldDB" id="S8B3B9"/>
<gene>
    <name evidence="2" type="ORF">PDE_08285</name>
</gene>
<accession>S8B3B9</accession>
<sequence>MAIYTQDSKMPDSWSIPLDKQSSTFDRGVEPSTPLLDRLPKKAGGESLIFHMPVDI</sequence>
<evidence type="ECO:0000313" key="2">
    <source>
        <dbReference type="EMBL" id="EPS33323.1"/>
    </source>
</evidence>
<feature type="region of interest" description="Disordered" evidence="1">
    <location>
        <begin position="1"/>
        <end position="38"/>
    </location>
</feature>
<evidence type="ECO:0000256" key="1">
    <source>
        <dbReference type="SAM" id="MobiDB-lite"/>
    </source>
</evidence>
<protein>
    <submittedName>
        <fullName evidence="2">Uncharacterized protein</fullName>
    </submittedName>
</protein>